<feature type="non-terminal residue" evidence="11">
    <location>
        <position position="1"/>
    </location>
</feature>
<dbReference type="PROSITE" id="PS00170">
    <property type="entry name" value="CSA_PPIASE_1"/>
    <property type="match status" value="1"/>
</dbReference>
<comment type="catalytic activity">
    <reaction evidence="1">
        <text>[protein]-peptidylproline (omega=180) = [protein]-peptidylproline (omega=0)</text>
        <dbReference type="Rhea" id="RHEA:16237"/>
        <dbReference type="Rhea" id="RHEA-COMP:10747"/>
        <dbReference type="Rhea" id="RHEA-COMP:10748"/>
        <dbReference type="ChEBI" id="CHEBI:83833"/>
        <dbReference type="ChEBI" id="CHEBI:83834"/>
        <dbReference type="EC" id="5.2.1.8"/>
    </reaction>
</comment>
<dbReference type="EC" id="5.2.1.8" evidence="2"/>
<evidence type="ECO:0000256" key="2">
    <source>
        <dbReference type="ARBA" id="ARBA00013194"/>
    </source>
</evidence>
<keyword evidence="12" id="KW-1185">Reference proteome</keyword>
<dbReference type="InterPro" id="IPR043136">
    <property type="entry name" value="B30.2/SPRY_sf"/>
</dbReference>
<dbReference type="Pfam" id="PF08513">
    <property type="entry name" value="LisH"/>
    <property type="match status" value="1"/>
</dbReference>
<dbReference type="InterPro" id="IPR006595">
    <property type="entry name" value="CTLH_C"/>
</dbReference>
<dbReference type="InterPro" id="IPR013320">
    <property type="entry name" value="ConA-like_dom_sf"/>
</dbReference>
<reference evidence="11" key="1">
    <citation type="submission" date="2022-08" db="EMBL/GenBank/DDBJ databases">
        <authorList>
            <person name="Kallberg Y."/>
            <person name="Tangrot J."/>
            <person name="Rosling A."/>
        </authorList>
    </citation>
    <scope>NUCLEOTIDE SEQUENCE</scope>
    <source>
        <strain evidence="11">Wild A</strain>
    </source>
</reference>
<dbReference type="SMART" id="SM00449">
    <property type="entry name" value="SPRY"/>
    <property type="match status" value="1"/>
</dbReference>
<dbReference type="InterPro" id="IPR035782">
    <property type="entry name" value="SPRY_RanBP9/10"/>
</dbReference>
<evidence type="ECO:0000313" key="12">
    <source>
        <dbReference type="Proteomes" id="UP001153678"/>
    </source>
</evidence>
<dbReference type="Pfam" id="PF10607">
    <property type="entry name" value="CTLH"/>
    <property type="match status" value="1"/>
</dbReference>
<feature type="domain" description="B30.2/SPRY" evidence="9">
    <location>
        <begin position="127"/>
        <end position="315"/>
    </location>
</feature>
<dbReference type="CDD" id="cd12909">
    <property type="entry name" value="SPRY_RanBP9_10"/>
    <property type="match status" value="1"/>
</dbReference>
<dbReference type="PANTHER" id="PTHR12864">
    <property type="entry name" value="RAN BINDING PROTEIN 9-RELATED"/>
    <property type="match status" value="1"/>
</dbReference>
<dbReference type="InterPro" id="IPR050618">
    <property type="entry name" value="Ubq-SigPath_Reg"/>
</dbReference>
<dbReference type="Proteomes" id="UP001153678">
    <property type="component" value="Unassembled WGS sequence"/>
</dbReference>
<dbReference type="SUPFAM" id="SSF50891">
    <property type="entry name" value="Cyclophilin-like"/>
    <property type="match status" value="1"/>
</dbReference>
<dbReference type="Pfam" id="PF00622">
    <property type="entry name" value="SPRY"/>
    <property type="match status" value="1"/>
</dbReference>
<dbReference type="PROSITE" id="PS50896">
    <property type="entry name" value="LISH"/>
    <property type="match status" value="1"/>
</dbReference>
<dbReference type="InterPro" id="IPR024964">
    <property type="entry name" value="CTLH/CRA"/>
</dbReference>
<dbReference type="InterPro" id="IPR003877">
    <property type="entry name" value="SPRY_dom"/>
</dbReference>
<dbReference type="SMART" id="SM00667">
    <property type="entry name" value="LisH"/>
    <property type="match status" value="1"/>
</dbReference>
<dbReference type="PROSITE" id="PS50188">
    <property type="entry name" value="B302_SPRY"/>
    <property type="match status" value="1"/>
</dbReference>
<evidence type="ECO:0000256" key="6">
    <source>
        <dbReference type="ARBA" id="ARBA00038286"/>
    </source>
</evidence>
<comment type="caution">
    <text evidence="11">The sequence shown here is derived from an EMBL/GenBank/DDBJ whole genome shotgun (WGS) entry which is preliminary data.</text>
</comment>
<dbReference type="PROSITE" id="PS50072">
    <property type="entry name" value="CSA_PPIASE_2"/>
    <property type="match status" value="1"/>
</dbReference>
<evidence type="ECO:0000256" key="5">
    <source>
        <dbReference type="ARBA" id="ARBA00029569"/>
    </source>
</evidence>
<evidence type="ECO:0000256" key="3">
    <source>
        <dbReference type="ARBA" id="ARBA00023110"/>
    </source>
</evidence>
<evidence type="ECO:0000313" key="11">
    <source>
        <dbReference type="EMBL" id="CAI2180609.1"/>
    </source>
</evidence>
<dbReference type="GO" id="GO:0006457">
    <property type="term" value="P:protein folding"/>
    <property type="evidence" value="ECO:0007669"/>
    <property type="project" value="InterPro"/>
</dbReference>
<dbReference type="InterPro" id="IPR013144">
    <property type="entry name" value="CRA_dom"/>
</dbReference>
<accession>A0A9W4WXZ2</accession>
<dbReference type="PRINTS" id="PR00153">
    <property type="entry name" value="CSAPPISMRASE"/>
</dbReference>
<dbReference type="InterPro" id="IPR029000">
    <property type="entry name" value="Cyclophilin-like_dom_sf"/>
</dbReference>
<feature type="domain" description="CTLH" evidence="10">
    <location>
        <begin position="414"/>
        <end position="471"/>
    </location>
</feature>
<evidence type="ECO:0000259" key="8">
    <source>
        <dbReference type="PROSITE" id="PS50072"/>
    </source>
</evidence>
<comment type="similarity">
    <text evidence="6">Belongs to the cyclophilin-type PPIase family. PPIL3 subfamily.</text>
</comment>
<dbReference type="InterPro" id="IPR006594">
    <property type="entry name" value="LisH"/>
</dbReference>
<dbReference type="GO" id="GO:0003755">
    <property type="term" value="F:peptidyl-prolyl cis-trans isomerase activity"/>
    <property type="evidence" value="ECO:0007669"/>
    <property type="project" value="UniProtKB-KW"/>
</dbReference>
<keyword evidence="3" id="KW-0697">Rotamase</keyword>
<dbReference type="InterPro" id="IPR001870">
    <property type="entry name" value="B30.2/SPRY"/>
</dbReference>
<evidence type="ECO:0000256" key="1">
    <source>
        <dbReference type="ARBA" id="ARBA00000971"/>
    </source>
</evidence>
<evidence type="ECO:0000259" key="10">
    <source>
        <dbReference type="PROSITE" id="PS50897"/>
    </source>
</evidence>
<sequence length="779" mass="85653">LMTNTSSNSISSRRNPLNSATAAHLALMSNSPGPTYPMTNPMSNPPPAMLSGQISAPYSRPTITTYLLNTSTSHASGSTSRSAYNASSSALSINTSNKQLKSKTLKPKLPEYLADTSFAELYYNSNMERSNSTILDKNPLENLSLPTAWNVDDKCAHLNVEPDKLRVNYIGSGKYDTDAAAIRANYPMPPQCGLFYFEVDIISKGKDGFIGIGFCSKQVHLNRLPGWEPDSWGYHGDDGHSFCCSGTGKPYGPTFTTGDTIGCCLNFRDGTAFYTKNGKYLGIAFQDLKGVVLYPSIGLRTQGESVEVNFGHRNFKYAIEHYMKEEKARLWQAIDTKPLSTISSPLTSAPVSQATSETNLTATVHQLILSYLVHHGYSETAKAFSTDAVQITQTDSNEMEGVESENTFLDLDKDIINRQRIRDAVLNGDIDCAIQLTNEFYPSVLPSNDDIYFRLRCRKFIEMMGLCAGSQITCSDDDEEIGKIDKQEIHGMVTSIKKKKVSKRRRGVGSGLNGLGVIEAAMRFGQELQDDYRDDKREEIKKALEETFSLLAYTDPRKSVVSYLLDPSGREPVANALNSAILVSQGKPPIPPLEQVYRQSSVVLNELARNGVGSSAFSVTLHTDLGDLKIEVFCEAVPKTAENFLALCAGGYYDNNLFHRNVKGFIVQTGDPLGTGKGGTSIWGRKFEDEIKSSLKHNTRGIVSMANSGPDTNGSQFFITYTKLPHLDTKNTVFGKVIDGSDTTLDAIEKLPVDEKYKPIQDIRIKSVTIHANPLAERD</sequence>
<dbReference type="FunFam" id="2.40.100.10:FF:000012">
    <property type="entry name" value="Peptidyl-prolyl cis-trans isomerase"/>
    <property type="match status" value="1"/>
</dbReference>
<dbReference type="InterPro" id="IPR020892">
    <property type="entry name" value="Cyclophilin-type_PPIase_CS"/>
</dbReference>
<dbReference type="Gene3D" id="2.60.120.920">
    <property type="match status" value="1"/>
</dbReference>
<dbReference type="Pfam" id="PF00160">
    <property type="entry name" value="Pro_isomerase"/>
    <property type="match status" value="1"/>
</dbReference>
<dbReference type="SMART" id="SM00757">
    <property type="entry name" value="CRA"/>
    <property type="match status" value="1"/>
</dbReference>
<dbReference type="PROSITE" id="PS50897">
    <property type="entry name" value="CTLH"/>
    <property type="match status" value="1"/>
</dbReference>
<proteinExistence type="inferred from homology"/>
<dbReference type="AlphaFoldDB" id="A0A9W4WXZ2"/>
<dbReference type="OrthoDB" id="25503at2759"/>
<evidence type="ECO:0000256" key="7">
    <source>
        <dbReference type="ARBA" id="ARBA00040797"/>
    </source>
</evidence>
<dbReference type="EMBL" id="CAMKVN010002329">
    <property type="protein sequence ID" value="CAI2180609.1"/>
    <property type="molecule type" value="Genomic_DNA"/>
</dbReference>
<dbReference type="InterPro" id="IPR002130">
    <property type="entry name" value="Cyclophilin-type_PPIase_dom"/>
</dbReference>
<evidence type="ECO:0000259" key="9">
    <source>
        <dbReference type="PROSITE" id="PS50188"/>
    </source>
</evidence>
<gene>
    <name evidence="11" type="ORF">FWILDA_LOCUS9666</name>
</gene>
<keyword evidence="4" id="KW-0413">Isomerase</keyword>
<name>A0A9W4WXZ2_9GLOM</name>
<dbReference type="CDD" id="cd01928">
    <property type="entry name" value="Cyclophilin_PPIL3_like"/>
    <property type="match status" value="1"/>
</dbReference>
<organism evidence="11 12">
    <name type="scientific">Funneliformis geosporum</name>
    <dbReference type="NCBI Taxonomy" id="1117311"/>
    <lineage>
        <taxon>Eukaryota</taxon>
        <taxon>Fungi</taxon>
        <taxon>Fungi incertae sedis</taxon>
        <taxon>Mucoromycota</taxon>
        <taxon>Glomeromycotina</taxon>
        <taxon>Glomeromycetes</taxon>
        <taxon>Glomerales</taxon>
        <taxon>Glomeraceae</taxon>
        <taxon>Funneliformis</taxon>
    </lineage>
</organism>
<dbReference type="SUPFAM" id="SSF49899">
    <property type="entry name" value="Concanavalin A-like lectins/glucanases"/>
    <property type="match status" value="1"/>
</dbReference>
<evidence type="ECO:0000256" key="4">
    <source>
        <dbReference type="ARBA" id="ARBA00023235"/>
    </source>
</evidence>
<protein>
    <recommendedName>
        <fullName evidence="7">Peptidyl-prolyl cis-trans isomerase-like 3</fullName>
        <ecNumber evidence="2">5.2.1.8</ecNumber>
    </recommendedName>
    <alternativeName>
        <fullName evidence="5">Rotamase</fullName>
    </alternativeName>
</protein>
<dbReference type="SMART" id="SM00668">
    <property type="entry name" value="CTLH"/>
    <property type="match status" value="1"/>
</dbReference>
<dbReference type="Gene3D" id="2.40.100.10">
    <property type="entry name" value="Cyclophilin-like"/>
    <property type="match status" value="1"/>
</dbReference>
<feature type="domain" description="PPIase cyclophilin-type" evidence="8">
    <location>
        <begin position="622"/>
        <end position="770"/>
    </location>
</feature>